<evidence type="ECO:0000313" key="2">
    <source>
        <dbReference type="Proteomes" id="UP001152964"/>
    </source>
</evidence>
<dbReference type="EMBL" id="OX291492">
    <property type="protein sequence ID" value="CAI1798541.1"/>
    <property type="molecule type" value="Genomic_DNA"/>
</dbReference>
<protein>
    <submittedName>
        <fullName evidence="1">Uncharacterized protein</fullName>
    </submittedName>
</protein>
<keyword evidence="2" id="KW-1185">Reference proteome</keyword>
<sequence length="40" mass="4753">MLIEQEYDGRLSSKEPTASIGSYNLTYYSFQEFFVFILHQ</sequence>
<dbReference type="Proteomes" id="UP001152964">
    <property type="component" value="Chromosome 2"/>
</dbReference>
<evidence type="ECO:0000313" key="1">
    <source>
        <dbReference type="EMBL" id="CAI1798541.1"/>
    </source>
</evidence>
<proteinExistence type="predicted"/>
<gene>
    <name evidence="1" type="primary">U6500B00120</name>
    <name evidence="1" type="ORF">SEUBUCD650_0B00120</name>
</gene>
<accession>A0ABN8VQ13</accession>
<organism evidence="1 2">
    <name type="scientific">Saccharomyces eubayanus</name>
    <name type="common">Yeast</name>
    <dbReference type="NCBI Taxonomy" id="1080349"/>
    <lineage>
        <taxon>Eukaryota</taxon>
        <taxon>Fungi</taxon>
        <taxon>Dikarya</taxon>
        <taxon>Ascomycota</taxon>
        <taxon>Saccharomycotina</taxon>
        <taxon>Saccharomycetes</taxon>
        <taxon>Saccharomycetales</taxon>
        <taxon>Saccharomycetaceae</taxon>
        <taxon>Saccharomyces</taxon>
    </lineage>
</organism>
<name>A0ABN8VQ13_SACEU</name>
<reference evidence="1" key="1">
    <citation type="submission" date="2022-08" db="EMBL/GenBank/DDBJ databases">
        <authorList>
            <person name="Byrne P K."/>
        </authorList>
    </citation>
    <scope>NUCLEOTIDE SEQUENCE</scope>
    <source>
        <strain evidence="1">UCD650</strain>
    </source>
</reference>